<proteinExistence type="predicted"/>
<dbReference type="InterPro" id="IPR011989">
    <property type="entry name" value="ARM-like"/>
</dbReference>
<dbReference type="EMBL" id="LAZR01039058">
    <property type="protein sequence ID" value="KKL17943.1"/>
    <property type="molecule type" value="Genomic_DNA"/>
</dbReference>
<dbReference type="InterPro" id="IPR016024">
    <property type="entry name" value="ARM-type_fold"/>
</dbReference>
<gene>
    <name evidence="1" type="ORF">LCGC14_2480480</name>
</gene>
<dbReference type="Gene3D" id="1.25.10.10">
    <property type="entry name" value="Leucine-rich Repeat Variant"/>
    <property type="match status" value="1"/>
</dbReference>
<evidence type="ECO:0008006" key="2">
    <source>
        <dbReference type="Google" id="ProtNLM"/>
    </source>
</evidence>
<sequence>MVQYFMNQTPLSHKTRRLVVLAAMLSVTLLMAIPGLAFGESLEGIVKAMTEEEVKTSAKQLGAVKAFVIEDPLGSSSTAIRKLQEKATSERERAVWVWVLGLGGKPGHVKHITAQVTPGASAILRANIDNALGEIGGEEAGKFLFREFLGARGPEYKNHLLILMARVGYEGAISRSTGLLELDMNKSRFKPAFFYGVMGRASVPFLIKKLDHRNEKVRENAAKVLGQWLLAKEAAKPLMARYAKEEDPVVRRHILDSLERTMEDLSALEQFMKKVEKEEPGHIARRFARESLAYIPRIRRAIEKKRDVRKPDQKAFDKAYGELYESKGRAGDYSKLGISSDFNDEPALERLRSQILKRGVPESIFSAQKINRIILINRFMKAEGLE</sequence>
<dbReference type="SUPFAM" id="SSF48371">
    <property type="entry name" value="ARM repeat"/>
    <property type="match status" value="1"/>
</dbReference>
<organism evidence="1">
    <name type="scientific">marine sediment metagenome</name>
    <dbReference type="NCBI Taxonomy" id="412755"/>
    <lineage>
        <taxon>unclassified sequences</taxon>
        <taxon>metagenomes</taxon>
        <taxon>ecological metagenomes</taxon>
    </lineage>
</organism>
<protein>
    <recommendedName>
        <fullName evidence="2">HEAT repeat domain-containing protein</fullName>
    </recommendedName>
</protein>
<accession>A0A0F9E1F0</accession>
<dbReference type="Pfam" id="PF13646">
    <property type="entry name" value="HEAT_2"/>
    <property type="match status" value="1"/>
</dbReference>
<reference evidence="1" key="1">
    <citation type="journal article" date="2015" name="Nature">
        <title>Complex archaea that bridge the gap between prokaryotes and eukaryotes.</title>
        <authorList>
            <person name="Spang A."/>
            <person name="Saw J.H."/>
            <person name="Jorgensen S.L."/>
            <person name="Zaremba-Niedzwiedzka K."/>
            <person name="Martijn J."/>
            <person name="Lind A.E."/>
            <person name="van Eijk R."/>
            <person name="Schleper C."/>
            <person name="Guy L."/>
            <person name="Ettema T.J."/>
        </authorList>
    </citation>
    <scope>NUCLEOTIDE SEQUENCE</scope>
</reference>
<evidence type="ECO:0000313" key="1">
    <source>
        <dbReference type="EMBL" id="KKL17943.1"/>
    </source>
</evidence>
<name>A0A0F9E1F0_9ZZZZ</name>
<comment type="caution">
    <text evidence="1">The sequence shown here is derived from an EMBL/GenBank/DDBJ whole genome shotgun (WGS) entry which is preliminary data.</text>
</comment>
<dbReference type="AlphaFoldDB" id="A0A0F9E1F0"/>